<dbReference type="GO" id="GO:0005576">
    <property type="term" value="C:extracellular region"/>
    <property type="evidence" value="ECO:0007669"/>
    <property type="project" value="UniProtKB-SubCell"/>
</dbReference>
<evidence type="ECO:0000313" key="11">
    <source>
        <dbReference type="Proteomes" id="UP000070186"/>
    </source>
</evidence>
<evidence type="ECO:0000256" key="6">
    <source>
        <dbReference type="ARBA" id="ARBA00022837"/>
    </source>
</evidence>
<keyword evidence="6" id="KW-0106">Calcium</keyword>
<evidence type="ECO:0000256" key="2">
    <source>
        <dbReference type="ARBA" id="ARBA00004613"/>
    </source>
</evidence>
<dbReference type="SUPFAM" id="SSF51120">
    <property type="entry name" value="beta-Roll"/>
    <property type="match status" value="15"/>
</dbReference>
<reference evidence="10 11" key="1">
    <citation type="submission" date="2015-12" db="EMBL/GenBank/DDBJ databases">
        <title>Nitrous oxide reduction kinetics distinguish bacteria harboring typical versus atypical NosZ.</title>
        <authorList>
            <person name="Yoon S."/>
            <person name="Nissen S."/>
            <person name="Park D."/>
            <person name="Sanford R.A."/>
            <person name="Loeffler F.E."/>
        </authorList>
    </citation>
    <scope>NUCLEOTIDE SEQUENCE [LARGE SCALE GENOMIC DNA]</scope>
    <source>
        <strain evidence="10 11">ATCC BAA-841</strain>
    </source>
</reference>
<accession>A0A133XE70</accession>
<dbReference type="InterPro" id="IPR001343">
    <property type="entry name" value="Hemolysn_Ca-bd"/>
</dbReference>
<dbReference type="PRINTS" id="PR00313">
    <property type="entry name" value="CABNDNGRPT"/>
</dbReference>
<dbReference type="InterPro" id="IPR006644">
    <property type="entry name" value="Cadg"/>
</dbReference>
<dbReference type="Gene3D" id="2.150.10.10">
    <property type="entry name" value="Serralysin-like metalloprotease, C-terminal"/>
    <property type="match status" value="17"/>
</dbReference>
<evidence type="ECO:0000256" key="8">
    <source>
        <dbReference type="ARBA" id="ARBA00023136"/>
    </source>
</evidence>
<evidence type="ECO:0000256" key="1">
    <source>
        <dbReference type="ARBA" id="ARBA00004370"/>
    </source>
</evidence>
<dbReference type="InterPro" id="IPR050557">
    <property type="entry name" value="RTX_toxin/Mannuronan_C5-epim"/>
</dbReference>
<protein>
    <recommendedName>
        <fullName evidence="9">Dystroglycan-type cadherin-like domain-containing protein</fullName>
    </recommendedName>
</protein>
<dbReference type="PANTHER" id="PTHR38340:SF1">
    <property type="entry name" value="S-LAYER PROTEIN"/>
    <property type="match status" value="1"/>
</dbReference>
<evidence type="ECO:0000313" key="10">
    <source>
        <dbReference type="EMBL" id="KXB29240.1"/>
    </source>
</evidence>
<keyword evidence="8" id="KW-0472">Membrane</keyword>
<dbReference type="Pfam" id="PF05345">
    <property type="entry name" value="He_PIG"/>
    <property type="match status" value="1"/>
</dbReference>
<organism evidence="10 11">
    <name type="scientific">Dechloromonas denitrificans</name>
    <dbReference type="NCBI Taxonomy" id="281362"/>
    <lineage>
        <taxon>Bacteria</taxon>
        <taxon>Pseudomonadati</taxon>
        <taxon>Pseudomonadota</taxon>
        <taxon>Betaproteobacteria</taxon>
        <taxon>Rhodocyclales</taxon>
        <taxon>Azonexaceae</taxon>
        <taxon>Dechloromonas</taxon>
    </lineage>
</organism>
<keyword evidence="7" id="KW-0843">Virulence</keyword>
<dbReference type="InterPro" id="IPR013783">
    <property type="entry name" value="Ig-like_fold"/>
</dbReference>
<evidence type="ECO:0000256" key="3">
    <source>
        <dbReference type="ARBA" id="ARBA00022525"/>
    </source>
</evidence>
<dbReference type="Gene3D" id="2.60.40.2700">
    <property type="match status" value="2"/>
</dbReference>
<dbReference type="InterPro" id="IPR029058">
    <property type="entry name" value="AB_hydrolase_fold"/>
</dbReference>
<comment type="caution">
    <text evidence="10">The sequence shown here is derived from an EMBL/GenBank/DDBJ whole genome shotgun (WGS) entry which is preliminary data.</text>
</comment>
<sequence>MATTIDYAVLAGRAYQTTRAPLNWFPLPDEWLEYFHVPNNPDFPQFKAATGFEAISFQNKANPREIVISFAGTGGDGDWSHGNIPLALGRLPDQLRQAADYYLQVKASAPTGSSITFTGHSLGGGLASLMAVMFGEKAVTFDQAPFRNSALTYTVTDPVSGSTIRSVAQDLLDYLRGQTANGQPKYGTARLQGLIDYVAALQNAAPDVLPNEGSVTNINVDGEILTVLPGFQRIGAQSNIPQQNNMQIPALREIELHSQALLTAFLQSDPNAATNTDASAKTFNRVTFKLPELLKMIFDKNLFAFDPNNKDNPQRNFLEHIVRHQAGMGSSLPADDMVKRFTSDLWKLAQEGGLTINDGYAGNAEVRNISKALAAFAMQFYYEDTANANDSKKHLFTDLAATGEGSSGIRFAIGDVSQKIAAAIAEMDAGGEVVKLDAKKDGKFILKGYEFFDQYLNTGRVEGMAASGIFSNEELGQIKAFLPYMRDWYVQAGAGGMTATDTQNRGAFMLGGNGSDTLTGGTANDLLVGNAGSDLLNGGEGNDVLLGGSGQDILKGGKGVDLLLGGGGSDTLDGGAGNDLLRGGDGNDTYTFTGDYGIDIVTDSDGSGSLQVDGQTLGGGSKILENVYKDSASGQAFVKLNGGKTLVALKESTKSRILVNDWPAAGTLGIVLQDSTTTVPTVTLMGDFKKAIDNHNTPEITDDTYVMDGENYAKDGAEANALDQISGTTGNDVIDGGGGDDALSGKAGNDYILGGIGNDHIQGGLGADTIFGGDGHDKIFGSSDKAHYNPTRVDFERPVNDYFNPQGTGFNWTAGYFITSANGVPRAFSNAPRNRLDGDQGNLIDGGIGNDFIAAGTGSDIVHGGADNDLVYGMDQGDILFGDGGNDLIYGDGNQPDGVSVVWTLPENHGNDVIDGGKGNDYLIGQGGDDIVFGGEGKDSIWGDDDPVSQWANSKGDDYLFGGEDEDQIFGGAGKDYLEGGTGNDTIWGEVGDDVYFYNAGDGVDTIHDNEREKNILRFGAGVDASTIKLRLGSLMLDMGNGDAIHIEDFNQNDVFNSSSIVSFEFADGSTLTDKELLARGFDLDGTDGDDSIAGTNTTDRIRGFAGNDALIGRAGSDQLLGGTGNDSLFGDADDVALTDQGDDYLDGEAGDDYLRGYAGNDTLMGGIGTDRLFAEAGDDVLDGGADDDLLYGGDGNDVLAGGVGTDFLQGGAGNDTYLYRIGDGTDHITDASIASGTPGGSLSLNTIKFGAGIAPSDIKLDFFLGKLKLVIGSDPNDAIYIDGFDPNDALATKSTPAINRFQFDDGTEITYTQLINQGFDLSGSADNNVINGTNVTDRIAGGAGGDLLIGGIGDDVLSGGDGIDIYRFSANFGSDVVIDNASENSILRFDFGLNPESFSAARIGDDLHLSLNASLGSVLIKDYFVAEQSNWQVDFEGQQSTPLSEIFSGAMSRSALGKLWTETRNQVISSRLESELQGQSYFSYELGKTLQYPSINLGNLAFERTLSNIGAFQKITDLSTTTLATLDGKVLSQTDSVNESSNFQGWLYGDSASRYIVKYEVRRNQSNDLLIENNAVGGIDQTTGTAIANISLGDRQTNFQSSHWSYSDLVRNEQGEAVGQKLTQYWRDTYQVYGFVSSFDDDLTGWTSQENSVLGNRMAVRYSLSTQHLSLVDEIVAGDADNEIHANSWATELVDGGAGSDTIVSEGGATQVDLLYGNTGNDIIRGNGAILVGGEGNDQLYGGQLSDRYVFLDAAESGADLIQDAGSSLDDYKSWFYGQQGISNYRELSPVEHWAIWPGDGGPTFYSRPEMDAWFAARYPEWSVAEAIASGDLVHFPALPPMLIGNSRDYALKADTGIGAQDIVVLPEALKLADLSFSWGEHDDGDGQLRLTLDVSWNGALHARIVMPNANDPIGFGVEGFKFGKGLFMPMSQILQFAPAMPNLGDGTQIGNAQSDQLTAGNSAEVLFGMAGNDTLVGGAGNDTLAGGEGNDQLMGGQGNDVYVVHYSSDQDLLQDSGGVDTLQFAYDVKPEEVSVRRVGNDLVLSHSVRGNKITMVNWLLDTQQRIEQVRFLDGTGWDTNVLIAKADAYGAIVGTDGNDSLSADEYDNTLFGLRGNDFLNGGAGDDVYVFARGDGQDVIDQSGAVVGDRDIVRFSSGISPQDVTVLANSYDLVLRIKGSTDSLTLSDWLKGESTRVAAVEFADQTVWDQGALELALQNPPSDNEIIGTEDNDPWLYGTEAGDAMYGLGGDDELEGMGGNDELHGGLGEDYLIGGPGDDVYIFQRGDGYDLVSDEDSLSEDIDQVRFGQGISPDDVSVVADGDNLVLTIAGSEDRIDLLRWRHPVGAQVASVAFSDGTVWDTAELEERAGIGKTLIGGAGNDVLTGSQKDDVLLGGSGDDILIGGLGDDFLIGGAGADTYVFNLGDGQDWIEEFHPENLAGSNSENVIRFGAGIAPSELTIRLEDGDLYFRILSSGDSIGYGGRLENAPRLEFADGQVISPSEVKAAIVNLSGDDGDNWLVGTSGNDLLQGGGGNDVIVGMGGDDHMVGGAGDDWFHQNGGNDLLEGGMGGDAYILTRTSGRDVIVELSGDDSRDWLGIDRSILPEDVYYTRFAGDGDDLLISVNGSSSSLLVRDWFATTPSRLEYFSWSATDSYWESPDIESAVWGSNASDSEPPNINDAPTGTVTVTGTATQNQRLTADNTLGDLDGLGAIGYQWQSSANGTTWNDIAGVTSTSFTLTASQVGQQMRVVASYVDGRGTAESVASGASDVVLNVNDAPTGTVTVTGAATQNQTLSAGNTLGDLDGLGTIGYQWQSSANGAIWNDIAGATSTSFTLTESQVGQQMRVVASYVDGHGTAESVASGATDAVLNVNDAPVLSMTPNSQSATEGVAFTYVLPNGTFADPDVGDTLAYTAKQANGNALPAWLTFNGTTRTFTGTAGQADIGLMQIVVTATDAGGLSCSTNFQMNIAAHVPVSLIGTTGADTLYGFSGADTLDGGPGADTLIGRGGDDTYFVDNTADVVTEAANEGADTVKSSVTYTLSTNVENLTLTGTATINGTGNTLNNVLTGNSAANTLTGGAGNDTLDGGAGNDTMVGGLGDDTYLVDSASDVVTENASEGTDTVRSSVTLTLANNVENLLLSGTTAINGTGNTLNNVITGNSAANTLSGGTGADTMIGGAGDDTYVVDNTGDIVTENAIEGTDLVQSGVTYTLSANVENLTLSGTTAINGTGNALDNVLTGNTAVNTLTGGAGNDTLNGGAGADTMIGGAGNDSYVVDNASDVVTELLSEGTDLVQSSVTTTLSANVENLTLTGTTAINGTGNALDNILIGNSTNNTLTGGDGNDTIDGGTGNDRMVGGLGDDTYVVNVSTDVVTEAANAGNDTIQSAVTLTLTTNVENLALTGTTAINGTGNTLSNLVRGNTAINKLNGGTGIFF</sequence>
<dbReference type="SMART" id="SM00736">
    <property type="entry name" value="CADG"/>
    <property type="match status" value="1"/>
</dbReference>
<dbReference type="STRING" id="281362.AT959_18835"/>
<proteinExistence type="predicted"/>
<dbReference type="Gene3D" id="3.40.50.1820">
    <property type="entry name" value="alpha/beta hydrolase"/>
    <property type="match status" value="1"/>
</dbReference>
<dbReference type="Pfam" id="PF26363">
    <property type="entry name" value="Phospholipase-like"/>
    <property type="match status" value="1"/>
</dbReference>
<dbReference type="PRINTS" id="PR01488">
    <property type="entry name" value="RTXTOXINA"/>
</dbReference>
<evidence type="ECO:0000256" key="5">
    <source>
        <dbReference type="ARBA" id="ARBA00022737"/>
    </source>
</evidence>
<dbReference type="PANTHER" id="PTHR38340">
    <property type="entry name" value="S-LAYER PROTEIN"/>
    <property type="match status" value="1"/>
</dbReference>
<dbReference type="GO" id="GO:0006629">
    <property type="term" value="P:lipid metabolic process"/>
    <property type="evidence" value="ECO:0007669"/>
    <property type="project" value="InterPro"/>
</dbReference>
<dbReference type="InterPro" id="IPR010566">
    <property type="entry name" value="Haemolys_ca-bd"/>
</dbReference>
<dbReference type="SUPFAM" id="SSF53474">
    <property type="entry name" value="alpha/beta-Hydrolases"/>
    <property type="match status" value="1"/>
</dbReference>
<feature type="domain" description="Dystroglycan-type cadherin-like" evidence="9">
    <location>
        <begin position="2878"/>
        <end position="2978"/>
    </location>
</feature>
<feature type="non-terminal residue" evidence="10">
    <location>
        <position position="3437"/>
    </location>
</feature>
<dbReference type="Proteomes" id="UP000070186">
    <property type="component" value="Unassembled WGS sequence"/>
</dbReference>
<evidence type="ECO:0000256" key="4">
    <source>
        <dbReference type="ARBA" id="ARBA00022656"/>
    </source>
</evidence>
<dbReference type="RefSeq" id="WP_066886765.1">
    <property type="nucleotide sequence ID" value="NZ_LODL01000039.1"/>
</dbReference>
<keyword evidence="11" id="KW-1185">Reference proteome</keyword>
<dbReference type="SUPFAM" id="SSF49313">
    <property type="entry name" value="Cadherin-like"/>
    <property type="match status" value="1"/>
</dbReference>
<dbReference type="InterPro" id="IPR003995">
    <property type="entry name" value="RTX_toxin_determinant-A"/>
</dbReference>
<dbReference type="InterPro" id="IPR015919">
    <property type="entry name" value="Cadherin-like_sf"/>
</dbReference>
<comment type="subcellular location">
    <subcellularLocation>
        <location evidence="1">Membrane</location>
    </subcellularLocation>
    <subcellularLocation>
        <location evidence="2">Secreted</location>
    </subcellularLocation>
</comment>
<dbReference type="Pfam" id="PF06594">
    <property type="entry name" value="HCBP_related"/>
    <property type="match status" value="3"/>
</dbReference>
<dbReference type="GO" id="GO:0005509">
    <property type="term" value="F:calcium ion binding"/>
    <property type="evidence" value="ECO:0007669"/>
    <property type="project" value="InterPro"/>
</dbReference>
<evidence type="ECO:0000256" key="7">
    <source>
        <dbReference type="ARBA" id="ARBA00023026"/>
    </source>
</evidence>
<dbReference type="InterPro" id="IPR018511">
    <property type="entry name" value="Hemolysin-typ_Ca-bd_CS"/>
</dbReference>
<keyword evidence="3" id="KW-0964">Secreted</keyword>
<dbReference type="EMBL" id="LODL01000039">
    <property type="protein sequence ID" value="KXB29240.1"/>
    <property type="molecule type" value="Genomic_DNA"/>
</dbReference>
<dbReference type="PROSITE" id="PS00330">
    <property type="entry name" value="HEMOLYSIN_CALCIUM"/>
    <property type="match status" value="19"/>
</dbReference>
<dbReference type="GO" id="GO:0090729">
    <property type="term" value="F:toxin activity"/>
    <property type="evidence" value="ECO:0007669"/>
    <property type="project" value="UniProtKB-KW"/>
</dbReference>
<keyword evidence="4" id="KW-0800">Toxin</keyword>
<evidence type="ECO:0000259" key="9">
    <source>
        <dbReference type="SMART" id="SM00736"/>
    </source>
</evidence>
<dbReference type="Gene3D" id="2.60.40.10">
    <property type="entry name" value="Immunoglobulins"/>
    <property type="match status" value="1"/>
</dbReference>
<name>A0A133XE70_9RHOO</name>
<gene>
    <name evidence="10" type="ORF">AT959_18835</name>
</gene>
<keyword evidence="5" id="KW-0677">Repeat</keyword>
<dbReference type="GO" id="GO:0016020">
    <property type="term" value="C:membrane"/>
    <property type="evidence" value="ECO:0007669"/>
    <property type="project" value="UniProtKB-SubCell"/>
</dbReference>
<dbReference type="Pfam" id="PF00353">
    <property type="entry name" value="HemolysinCabind"/>
    <property type="match status" value="23"/>
</dbReference>
<dbReference type="InterPro" id="IPR011049">
    <property type="entry name" value="Serralysin-like_metalloprot_C"/>
</dbReference>